<dbReference type="Pfam" id="PF02518">
    <property type="entry name" value="HATPase_c"/>
    <property type="match status" value="1"/>
</dbReference>
<keyword evidence="3" id="KW-0597">Phosphoprotein</keyword>
<comment type="catalytic activity">
    <reaction evidence="1">
        <text>ATP + protein L-histidine = ADP + protein N-phospho-L-histidine.</text>
        <dbReference type="EC" id="2.7.13.3"/>
    </reaction>
</comment>
<dbReference type="Pfam" id="PF13796">
    <property type="entry name" value="Sensor"/>
    <property type="match status" value="1"/>
</dbReference>
<dbReference type="Gene3D" id="1.20.5.1930">
    <property type="match status" value="1"/>
</dbReference>
<evidence type="ECO:0000256" key="10">
    <source>
        <dbReference type="SAM" id="Phobius"/>
    </source>
</evidence>
<dbReference type="InterPro" id="IPR003594">
    <property type="entry name" value="HATPase_dom"/>
</dbReference>
<proteinExistence type="predicted"/>
<dbReference type="PANTHER" id="PTHR24421">
    <property type="entry name" value="NITRATE/NITRITE SENSOR PROTEIN NARX-RELATED"/>
    <property type="match status" value="1"/>
</dbReference>
<evidence type="ECO:0000313" key="13">
    <source>
        <dbReference type="Proteomes" id="UP000565579"/>
    </source>
</evidence>
<evidence type="ECO:0000256" key="5">
    <source>
        <dbReference type="ARBA" id="ARBA00022741"/>
    </source>
</evidence>
<evidence type="ECO:0000256" key="2">
    <source>
        <dbReference type="ARBA" id="ARBA00012438"/>
    </source>
</evidence>
<feature type="domain" description="Histidine kinase/HSP90-like ATPase" evidence="11">
    <location>
        <begin position="354"/>
        <end position="444"/>
    </location>
</feature>
<feature type="transmembrane region" description="Helical" evidence="10">
    <location>
        <begin position="61"/>
        <end position="87"/>
    </location>
</feature>
<feature type="region of interest" description="Disordered" evidence="9">
    <location>
        <begin position="1"/>
        <end position="31"/>
    </location>
</feature>
<accession>A0A7X0TVE8</accession>
<dbReference type="InterPro" id="IPR036890">
    <property type="entry name" value="HATPase_C_sf"/>
</dbReference>
<protein>
    <recommendedName>
        <fullName evidence="2">histidine kinase</fullName>
        <ecNumber evidence="2">2.7.13.3</ecNumber>
    </recommendedName>
</protein>
<dbReference type="Pfam" id="PF07730">
    <property type="entry name" value="HisKA_3"/>
    <property type="match status" value="1"/>
</dbReference>
<evidence type="ECO:0000256" key="9">
    <source>
        <dbReference type="SAM" id="MobiDB-lite"/>
    </source>
</evidence>
<keyword evidence="10" id="KW-1133">Transmembrane helix</keyword>
<evidence type="ECO:0000256" key="4">
    <source>
        <dbReference type="ARBA" id="ARBA00022679"/>
    </source>
</evidence>
<dbReference type="GO" id="GO:0000155">
    <property type="term" value="F:phosphorelay sensor kinase activity"/>
    <property type="evidence" value="ECO:0007669"/>
    <property type="project" value="InterPro"/>
</dbReference>
<keyword evidence="10" id="KW-0812">Transmembrane</keyword>
<keyword evidence="13" id="KW-1185">Reference proteome</keyword>
<feature type="transmembrane region" description="Helical" evidence="10">
    <location>
        <begin position="135"/>
        <end position="159"/>
    </location>
</feature>
<dbReference type="GO" id="GO:0005524">
    <property type="term" value="F:ATP binding"/>
    <property type="evidence" value="ECO:0007669"/>
    <property type="project" value="UniProtKB-KW"/>
</dbReference>
<dbReference type="EC" id="2.7.13.3" evidence="2"/>
<keyword evidence="4" id="KW-0808">Transferase</keyword>
<dbReference type="Gene3D" id="3.30.565.10">
    <property type="entry name" value="Histidine kinase-like ATPase, C-terminal domain"/>
    <property type="match status" value="1"/>
</dbReference>
<keyword evidence="10" id="KW-0472">Membrane</keyword>
<evidence type="ECO:0000259" key="11">
    <source>
        <dbReference type="SMART" id="SM00387"/>
    </source>
</evidence>
<keyword evidence="6 12" id="KW-0418">Kinase</keyword>
<feature type="transmembrane region" description="Helical" evidence="10">
    <location>
        <begin position="189"/>
        <end position="214"/>
    </location>
</feature>
<dbReference type="InterPro" id="IPR025828">
    <property type="entry name" value="Put_sensor_dom"/>
</dbReference>
<dbReference type="InterPro" id="IPR050482">
    <property type="entry name" value="Sensor_HK_TwoCompSys"/>
</dbReference>
<organism evidence="12 13">
    <name type="scientific">Nonomuraea rubra</name>
    <dbReference type="NCBI Taxonomy" id="46180"/>
    <lineage>
        <taxon>Bacteria</taxon>
        <taxon>Bacillati</taxon>
        <taxon>Actinomycetota</taxon>
        <taxon>Actinomycetes</taxon>
        <taxon>Streptosporangiales</taxon>
        <taxon>Streptosporangiaceae</taxon>
        <taxon>Nonomuraea</taxon>
    </lineage>
</organism>
<sequence length="444" mass="45957">MPVQDAAAGPQGGGEVHSPAPGGDVRPPARGGGGVGTRWLVARARATVDGLEHLVGGMGTAALALIVLAGMLGVAVACLFGVGLRLLPAALRGLRVVAGRERARLSRWGPQLVEPDPVPGEWRAAIGQRAARRELAWMSLHATLGLTYGVLGLTLPFAAVRDLLYPLYWWLLPPAEAVDMGLGWRTDTWPGALAVGPLSLAWLALALIFIPGLAQMQAWAGRRFLSADPGTDLALRVAQLTATRAAALDAHATELRRIERSLHDGTQNRLVAVNVLLGAARRAVTRDPATADELLERAQAAAEQALAELRAVVRGILPPVLAERSLAGALSGLGAACPVPCRIDAEVPGRLPASVEATAYYIVAEALTNVARHSGASRAAVTVRGAGDRLNIQVSDDGRGGAAEDGGSGLAGIRRRAEAHDGTFELASPPGGPTTLMVSLPCGL</sequence>
<dbReference type="SMART" id="SM00387">
    <property type="entry name" value="HATPase_c"/>
    <property type="match status" value="1"/>
</dbReference>
<evidence type="ECO:0000256" key="6">
    <source>
        <dbReference type="ARBA" id="ARBA00022777"/>
    </source>
</evidence>
<keyword evidence="7" id="KW-0067">ATP-binding</keyword>
<evidence type="ECO:0000256" key="3">
    <source>
        <dbReference type="ARBA" id="ARBA00022553"/>
    </source>
</evidence>
<dbReference type="Proteomes" id="UP000565579">
    <property type="component" value="Unassembled WGS sequence"/>
</dbReference>
<evidence type="ECO:0000256" key="8">
    <source>
        <dbReference type="ARBA" id="ARBA00023012"/>
    </source>
</evidence>
<name>A0A7X0TVE8_9ACTN</name>
<dbReference type="EMBL" id="JACHMI010000001">
    <property type="protein sequence ID" value="MBB6545387.1"/>
    <property type="molecule type" value="Genomic_DNA"/>
</dbReference>
<evidence type="ECO:0000313" key="12">
    <source>
        <dbReference type="EMBL" id="MBB6545387.1"/>
    </source>
</evidence>
<keyword evidence="8" id="KW-0902">Two-component regulatory system</keyword>
<dbReference type="AlphaFoldDB" id="A0A7X0TVE8"/>
<dbReference type="CDD" id="cd16917">
    <property type="entry name" value="HATPase_UhpB-NarQ-NarX-like"/>
    <property type="match status" value="1"/>
</dbReference>
<comment type="caution">
    <text evidence="12">The sequence shown here is derived from an EMBL/GenBank/DDBJ whole genome shotgun (WGS) entry which is preliminary data.</text>
</comment>
<evidence type="ECO:0000256" key="1">
    <source>
        <dbReference type="ARBA" id="ARBA00000085"/>
    </source>
</evidence>
<reference evidence="12 13" key="1">
    <citation type="submission" date="2020-08" db="EMBL/GenBank/DDBJ databases">
        <title>Sequencing the genomes of 1000 actinobacteria strains.</title>
        <authorList>
            <person name="Klenk H.-P."/>
        </authorList>
    </citation>
    <scope>NUCLEOTIDE SEQUENCE [LARGE SCALE GENOMIC DNA]</scope>
    <source>
        <strain evidence="12 13">DSM 43768</strain>
    </source>
</reference>
<dbReference type="GO" id="GO:0016020">
    <property type="term" value="C:membrane"/>
    <property type="evidence" value="ECO:0007669"/>
    <property type="project" value="InterPro"/>
</dbReference>
<dbReference type="GO" id="GO:0046983">
    <property type="term" value="F:protein dimerization activity"/>
    <property type="evidence" value="ECO:0007669"/>
    <property type="project" value="InterPro"/>
</dbReference>
<keyword evidence="5" id="KW-0547">Nucleotide-binding</keyword>
<dbReference type="RefSeq" id="WP_185100242.1">
    <property type="nucleotide sequence ID" value="NZ_BAAAXY010000291.1"/>
</dbReference>
<gene>
    <name evidence="12" type="ORF">HD593_000182</name>
</gene>
<evidence type="ECO:0000256" key="7">
    <source>
        <dbReference type="ARBA" id="ARBA00022840"/>
    </source>
</evidence>
<dbReference type="InterPro" id="IPR011712">
    <property type="entry name" value="Sig_transdc_His_kin_sub3_dim/P"/>
</dbReference>
<dbReference type="PANTHER" id="PTHR24421:SF10">
    <property type="entry name" value="NITRATE_NITRITE SENSOR PROTEIN NARQ"/>
    <property type="match status" value="1"/>
</dbReference>
<feature type="compositionally biased region" description="Low complexity" evidence="9">
    <location>
        <begin position="19"/>
        <end position="29"/>
    </location>
</feature>
<dbReference type="SUPFAM" id="SSF55874">
    <property type="entry name" value="ATPase domain of HSP90 chaperone/DNA topoisomerase II/histidine kinase"/>
    <property type="match status" value="1"/>
</dbReference>